<evidence type="ECO:0000256" key="1">
    <source>
        <dbReference type="ARBA" id="ARBA00022837"/>
    </source>
</evidence>
<dbReference type="InterPro" id="IPR002048">
    <property type="entry name" value="EF_hand_dom"/>
</dbReference>
<dbReference type="InterPro" id="IPR018247">
    <property type="entry name" value="EF_Hand_1_Ca_BS"/>
</dbReference>
<dbReference type="STRING" id="4155.A0A022REQ8"/>
<protein>
    <recommendedName>
        <fullName evidence="2">EF-hand domain-containing protein</fullName>
    </recommendedName>
</protein>
<dbReference type="GO" id="GO:0005783">
    <property type="term" value="C:endoplasmic reticulum"/>
    <property type="evidence" value="ECO:0000318"/>
    <property type="project" value="GO_Central"/>
</dbReference>
<feature type="domain" description="EF-hand" evidence="2">
    <location>
        <begin position="54"/>
        <end position="83"/>
    </location>
</feature>
<sequence length="159" mass="18092">MNEIRRVAKAQYLRATEEEKGAAKKFFQSLDGDCDGKVNLAEYKSLVRRAYTHESLFNCLDENGDGSLDFEEVLVLHYMQKCGMRICDGSCRGWLLGPYFSCTICEKNYPKTYDLCCTCYSGGKFKHDHSTTSFLDDRSMRMLLAKTMSTAQLGLPNDE</sequence>
<dbReference type="EMBL" id="KI630480">
    <property type="protein sequence ID" value="EYU38469.1"/>
    <property type="molecule type" value="Genomic_DNA"/>
</dbReference>
<evidence type="ECO:0000313" key="3">
    <source>
        <dbReference type="EMBL" id="EYU38469.1"/>
    </source>
</evidence>
<dbReference type="PROSITE" id="PS00018">
    <property type="entry name" value="EF_HAND_1"/>
    <property type="match status" value="2"/>
</dbReference>
<dbReference type="GO" id="GO:0005509">
    <property type="term" value="F:calcium ion binding"/>
    <property type="evidence" value="ECO:0000318"/>
    <property type="project" value="GO_Central"/>
</dbReference>
<keyword evidence="1" id="KW-0106">Calcium</keyword>
<feature type="non-terminal residue" evidence="3">
    <location>
        <position position="159"/>
    </location>
</feature>
<accession>A0A022REQ8</accession>
<keyword evidence="4" id="KW-1185">Reference proteome</keyword>
<reference evidence="3 4" key="1">
    <citation type="journal article" date="2013" name="Proc. Natl. Acad. Sci. U.S.A.">
        <title>Fine-scale variation in meiotic recombination in Mimulus inferred from population shotgun sequencing.</title>
        <authorList>
            <person name="Hellsten U."/>
            <person name="Wright K.M."/>
            <person name="Jenkins J."/>
            <person name="Shu S."/>
            <person name="Yuan Y."/>
            <person name="Wessler S.R."/>
            <person name="Schmutz J."/>
            <person name="Willis J.H."/>
            <person name="Rokhsar D.S."/>
        </authorList>
    </citation>
    <scope>NUCLEOTIDE SEQUENCE [LARGE SCALE GENOMIC DNA]</scope>
    <source>
        <strain evidence="4">cv. DUN x IM62</strain>
    </source>
</reference>
<evidence type="ECO:0000259" key="2">
    <source>
        <dbReference type="PROSITE" id="PS50222"/>
    </source>
</evidence>
<proteinExistence type="predicted"/>
<dbReference type="Proteomes" id="UP000030748">
    <property type="component" value="Unassembled WGS sequence"/>
</dbReference>
<dbReference type="PROSITE" id="PS50222">
    <property type="entry name" value="EF_HAND_2"/>
    <property type="match status" value="2"/>
</dbReference>
<dbReference type="SMART" id="SM00054">
    <property type="entry name" value="EFh"/>
    <property type="match status" value="2"/>
</dbReference>
<dbReference type="AlphaFoldDB" id="A0A022REQ8"/>
<dbReference type="eggNOG" id="ENOG502S40Q">
    <property type="taxonomic scope" value="Eukaryota"/>
</dbReference>
<dbReference type="Pfam" id="PF13499">
    <property type="entry name" value="EF-hand_7"/>
    <property type="match status" value="1"/>
</dbReference>
<gene>
    <name evidence="3" type="ORF">MIMGU_mgv1a0149542mg</name>
</gene>
<name>A0A022REQ8_ERYGU</name>
<feature type="domain" description="EF-hand" evidence="2">
    <location>
        <begin position="18"/>
        <end position="53"/>
    </location>
</feature>
<dbReference type="Gene3D" id="1.10.238.10">
    <property type="entry name" value="EF-hand"/>
    <property type="match status" value="1"/>
</dbReference>
<evidence type="ECO:0000313" key="4">
    <source>
        <dbReference type="Proteomes" id="UP000030748"/>
    </source>
</evidence>
<dbReference type="InterPro" id="IPR011992">
    <property type="entry name" value="EF-hand-dom_pair"/>
</dbReference>
<dbReference type="SUPFAM" id="SSF57850">
    <property type="entry name" value="RING/U-box"/>
    <property type="match status" value="1"/>
</dbReference>
<organism evidence="3 4">
    <name type="scientific">Erythranthe guttata</name>
    <name type="common">Yellow monkey flower</name>
    <name type="synonym">Mimulus guttatus</name>
    <dbReference type="NCBI Taxonomy" id="4155"/>
    <lineage>
        <taxon>Eukaryota</taxon>
        <taxon>Viridiplantae</taxon>
        <taxon>Streptophyta</taxon>
        <taxon>Embryophyta</taxon>
        <taxon>Tracheophyta</taxon>
        <taxon>Spermatophyta</taxon>
        <taxon>Magnoliopsida</taxon>
        <taxon>eudicotyledons</taxon>
        <taxon>Gunneridae</taxon>
        <taxon>Pentapetalae</taxon>
        <taxon>asterids</taxon>
        <taxon>lamiids</taxon>
        <taxon>Lamiales</taxon>
        <taxon>Phrymaceae</taxon>
        <taxon>Erythranthe</taxon>
    </lineage>
</organism>
<dbReference type="SUPFAM" id="SSF47473">
    <property type="entry name" value="EF-hand"/>
    <property type="match status" value="1"/>
</dbReference>